<feature type="domain" description="DDE Tnp4" evidence="3">
    <location>
        <begin position="167"/>
        <end position="323"/>
    </location>
</feature>
<reference evidence="4" key="2">
    <citation type="submission" date="2019-06" db="EMBL/GenBank/DDBJ databases">
        <title>Genomics analysis of Aphanomyces spp. identifies a new class of oomycete effector associated with host adaptation.</title>
        <authorList>
            <person name="Gaulin E."/>
        </authorList>
    </citation>
    <scope>NUCLEOTIDE SEQUENCE</scope>
    <source>
        <strain evidence="4">CBS 578.67</strain>
    </source>
</reference>
<keyword evidence="2" id="KW-0479">Metal-binding</keyword>
<evidence type="ECO:0000313" key="4">
    <source>
        <dbReference type="EMBL" id="KAF0694078.1"/>
    </source>
</evidence>
<dbReference type="EMBL" id="CAADRA010005627">
    <property type="protein sequence ID" value="VFT91831.1"/>
    <property type="molecule type" value="Genomic_DNA"/>
</dbReference>
<dbReference type="Pfam" id="PF13359">
    <property type="entry name" value="DDE_Tnp_4"/>
    <property type="match status" value="1"/>
</dbReference>
<gene>
    <name evidence="5" type="primary">Aste57867_15017</name>
    <name evidence="4" type="ORF">As57867_014961</name>
    <name evidence="5" type="ORF">ASTE57867_15017</name>
</gene>
<dbReference type="EMBL" id="VJMH01005606">
    <property type="protein sequence ID" value="KAF0694078.1"/>
    <property type="molecule type" value="Genomic_DNA"/>
</dbReference>
<accession>A0A485L264</accession>
<evidence type="ECO:0000313" key="5">
    <source>
        <dbReference type="EMBL" id="VFT91831.1"/>
    </source>
</evidence>
<name>A0A485L264_9STRA</name>
<proteinExistence type="predicted"/>
<dbReference type="PANTHER" id="PTHR34615:SF1">
    <property type="entry name" value="PX DOMAIN-CONTAINING PROTEIN"/>
    <property type="match status" value="1"/>
</dbReference>
<dbReference type="PANTHER" id="PTHR34615">
    <property type="entry name" value="PX DOMAIN-CONTAINING PROTEIN"/>
    <property type="match status" value="1"/>
</dbReference>
<protein>
    <submittedName>
        <fullName evidence="5">Aste57867_15017 protein</fullName>
    </submittedName>
</protein>
<evidence type="ECO:0000259" key="3">
    <source>
        <dbReference type="Pfam" id="PF13359"/>
    </source>
</evidence>
<reference evidence="5 6" key="1">
    <citation type="submission" date="2019-03" db="EMBL/GenBank/DDBJ databases">
        <authorList>
            <person name="Gaulin E."/>
            <person name="Dumas B."/>
        </authorList>
    </citation>
    <scope>NUCLEOTIDE SEQUENCE [LARGE SCALE GENOMIC DNA]</scope>
    <source>
        <strain evidence="5">CBS 568.67</strain>
    </source>
</reference>
<dbReference type="Proteomes" id="UP000332933">
    <property type="component" value="Unassembled WGS sequence"/>
</dbReference>
<dbReference type="GO" id="GO:0046872">
    <property type="term" value="F:metal ion binding"/>
    <property type="evidence" value="ECO:0007669"/>
    <property type="project" value="UniProtKB-KW"/>
</dbReference>
<organism evidence="5 6">
    <name type="scientific">Aphanomyces stellatus</name>
    <dbReference type="NCBI Taxonomy" id="120398"/>
    <lineage>
        <taxon>Eukaryota</taxon>
        <taxon>Sar</taxon>
        <taxon>Stramenopiles</taxon>
        <taxon>Oomycota</taxon>
        <taxon>Saprolegniomycetes</taxon>
        <taxon>Saprolegniales</taxon>
        <taxon>Verrucalvaceae</taxon>
        <taxon>Aphanomyces</taxon>
    </lineage>
</organism>
<dbReference type="OrthoDB" id="95977at2759"/>
<dbReference type="AlphaFoldDB" id="A0A485L264"/>
<keyword evidence="6" id="KW-1185">Reference proteome</keyword>
<sequence length="353" mass="40144">MCLTPSLAVLLESRSQIALKLRLMLMAQTLRERLPIPNIHFNIYRCNDAECMAKFRFVRADILRLAHGFDLPPVIITRERTRCPVVEAVCILLRRLAVPDRWIDVIGMFGRSPSALANVFLYVVDHLYIKFKAAIYLDRDRIAPCLARFADAVTAKGAEIKQVWAFIDGTVRACTRPKHGTTQRSVYNGHKRKHALKFQTLVTPDGMISHAFGPVEGRRHDLTILRRSELERILKLDSRFDGYIIYGDPAYGKSAHFASPFSGANVTAAQRVVNKSMSHVRVSVEWSYGQIIRYWSHLDNRNKMCLGNSPISKLYKVAILLTNCVTCCRRQNVNSVYFGLAPPTLEEYLGYDN</sequence>
<comment type="cofactor">
    <cofactor evidence="1">
        <name>a divalent metal cation</name>
        <dbReference type="ChEBI" id="CHEBI:60240"/>
    </cofactor>
</comment>
<dbReference type="InterPro" id="IPR027806">
    <property type="entry name" value="HARBI1_dom"/>
</dbReference>
<evidence type="ECO:0000256" key="1">
    <source>
        <dbReference type="ARBA" id="ARBA00001968"/>
    </source>
</evidence>
<evidence type="ECO:0000256" key="2">
    <source>
        <dbReference type="ARBA" id="ARBA00022723"/>
    </source>
</evidence>
<evidence type="ECO:0000313" key="6">
    <source>
        <dbReference type="Proteomes" id="UP000332933"/>
    </source>
</evidence>